<dbReference type="Proteomes" id="UP001527925">
    <property type="component" value="Unassembled WGS sequence"/>
</dbReference>
<feature type="chain" id="PRO_5046263836" evidence="1">
    <location>
        <begin position="28"/>
        <end position="205"/>
    </location>
</feature>
<reference evidence="2 3" key="1">
    <citation type="submission" date="2023-09" db="EMBL/GenBank/DDBJ databases">
        <title>Pangenome analysis of Batrachochytrium dendrobatidis and related Chytrids.</title>
        <authorList>
            <person name="Yacoub M.N."/>
            <person name="Stajich J.E."/>
            <person name="James T.Y."/>
        </authorList>
    </citation>
    <scope>NUCLEOTIDE SEQUENCE [LARGE SCALE GENOMIC DNA]</scope>
    <source>
        <strain evidence="2 3">JEL0888</strain>
    </source>
</reference>
<protein>
    <submittedName>
        <fullName evidence="2">Uncharacterized protein</fullName>
    </submittedName>
</protein>
<comment type="caution">
    <text evidence="2">The sequence shown here is derived from an EMBL/GenBank/DDBJ whole genome shotgun (WGS) entry which is preliminary data.</text>
</comment>
<feature type="signal peptide" evidence="1">
    <location>
        <begin position="1"/>
        <end position="27"/>
    </location>
</feature>
<evidence type="ECO:0000313" key="2">
    <source>
        <dbReference type="EMBL" id="KAL2917562.1"/>
    </source>
</evidence>
<proteinExistence type="predicted"/>
<sequence>MAAALGIEAASVLAWWTTFTAVSQVAPQRPEGTAASGLVAGAVLGGITQAAGVRHFPETLAELRSVPVAPAWTTLKCATGHAVFWCVYEGLRRGIHKQLAAQRGQAGSLEQVPAQGEWKPGEVRQLVPADEAPSTSLSPMGFGVNTAAAIVAALGYRAATVSFHHGPMQNPLSGRSGALIVLGTSLAMGGVTATLQAATDALLGK</sequence>
<keyword evidence="1" id="KW-0732">Signal</keyword>
<organism evidence="2 3">
    <name type="scientific">Polyrhizophydium stewartii</name>
    <dbReference type="NCBI Taxonomy" id="2732419"/>
    <lineage>
        <taxon>Eukaryota</taxon>
        <taxon>Fungi</taxon>
        <taxon>Fungi incertae sedis</taxon>
        <taxon>Chytridiomycota</taxon>
        <taxon>Chytridiomycota incertae sedis</taxon>
        <taxon>Chytridiomycetes</taxon>
        <taxon>Rhizophydiales</taxon>
        <taxon>Rhizophydiales incertae sedis</taxon>
        <taxon>Polyrhizophydium</taxon>
    </lineage>
</organism>
<keyword evidence="3" id="KW-1185">Reference proteome</keyword>
<evidence type="ECO:0000313" key="3">
    <source>
        <dbReference type="Proteomes" id="UP001527925"/>
    </source>
</evidence>
<dbReference type="EMBL" id="JADGIZ020000010">
    <property type="protein sequence ID" value="KAL2917562.1"/>
    <property type="molecule type" value="Genomic_DNA"/>
</dbReference>
<evidence type="ECO:0000256" key="1">
    <source>
        <dbReference type="SAM" id="SignalP"/>
    </source>
</evidence>
<name>A0ABR4NDI9_9FUNG</name>
<gene>
    <name evidence="2" type="ORF">HK105_202847</name>
</gene>
<accession>A0ABR4NDI9</accession>